<evidence type="ECO:0000313" key="3">
    <source>
        <dbReference type="Proteomes" id="UP000465361"/>
    </source>
</evidence>
<sequence length="92" mass="10899">MIDEPPLRTYSLAEVAAMVLPPEWKDSERWLQRRLRRGLIGGYKVGHTWRMTQDDVDDLITKHRNTAVRVERPSRQLSFTPTSRRRLNRRAS</sequence>
<dbReference type="AlphaFoldDB" id="A0A7I9XT74"/>
<keyword evidence="3" id="KW-1185">Reference proteome</keyword>
<reference evidence="2 3" key="1">
    <citation type="journal article" date="2019" name="Emerg. Microbes Infect.">
        <title>Comprehensive subspecies identification of 175 nontuberculous mycobacteria species based on 7547 genomic profiles.</title>
        <authorList>
            <person name="Matsumoto Y."/>
            <person name="Kinjo T."/>
            <person name="Motooka D."/>
            <person name="Nabeya D."/>
            <person name="Jung N."/>
            <person name="Uechi K."/>
            <person name="Horii T."/>
            <person name="Iida T."/>
            <person name="Fujita J."/>
            <person name="Nakamura S."/>
        </authorList>
    </citation>
    <scope>NUCLEOTIDE SEQUENCE [LARGE SCALE GENOMIC DNA]</scope>
    <source>
        <strain evidence="2 3">JCM 17322</strain>
    </source>
</reference>
<evidence type="ECO:0000313" key="2">
    <source>
        <dbReference type="EMBL" id="GFG72720.1"/>
    </source>
</evidence>
<name>A0A7I9XT74_9MYCO</name>
<proteinExistence type="predicted"/>
<evidence type="ECO:0000256" key="1">
    <source>
        <dbReference type="SAM" id="MobiDB-lite"/>
    </source>
</evidence>
<feature type="compositionally biased region" description="Basic residues" evidence="1">
    <location>
        <begin position="83"/>
        <end position="92"/>
    </location>
</feature>
<dbReference type="EMBL" id="BLKW01000002">
    <property type="protein sequence ID" value="GFG72720.1"/>
    <property type="molecule type" value="Genomic_DNA"/>
</dbReference>
<evidence type="ECO:0008006" key="4">
    <source>
        <dbReference type="Google" id="ProtNLM"/>
    </source>
</evidence>
<comment type="caution">
    <text evidence="2">The sequence shown here is derived from an EMBL/GenBank/DDBJ whole genome shotgun (WGS) entry which is preliminary data.</text>
</comment>
<protein>
    <recommendedName>
        <fullName evidence="4">DNA-binding protein</fullName>
    </recommendedName>
</protein>
<gene>
    <name evidence="2" type="ORF">MBOT_00850</name>
</gene>
<organism evidence="2 3">
    <name type="scientific">Mycobacterium botniense</name>
    <dbReference type="NCBI Taxonomy" id="84962"/>
    <lineage>
        <taxon>Bacteria</taxon>
        <taxon>Bacillati</taxon>
        <taxon>Actinomycetota</taxon>
        <taxon>Actinomycetes</taxon>
        <taxon>Mycobacteriales</taxon>
        <taxon>Mycobacteriaceae</taxon>
        <taxon>Mycobacterium</taxon>
    </lineage>
</organism>
<feature type="region of interest" description="Disordered" evidence="1">
    <location>
        <begin position="72"/>
        <end position="92"/>
    </location>
</feature>
<accession>A0A7I9XT74</accession>
<dbReference type="RefSeq" id="WP_218033321.1">
    <property type="nucleotide sequence ID" value="NZ_BLKW01000002.1"/>
</dbReference>
<dbReference type="Proteomes" id="UP000465361">
    <property type="component" value="Unassembled WGS sequence"/>
</dbReference>